<dbReference type="OrthoDB" id="5361955at2759"/>
<reference evidence="3 4" key="1">
    <citation type="journal article" date="2020" name="Genomics">
        <title>Complete, high-quality genomes from long-read metagenomic sequencing of two wolf lichen thalli reveals enigmatic genome architecture.</title>
        <authorList>
            <person name="McKenzie S.K."/>
            <person name="Walston R.F."/>
            <person name="Allen J.L."/>
        </authorList>
    </citation>
    <scope>NUCLEOTIDE SEQUENCE [LARGE SCALE GENOMIC DNA]</scope>
    <source>
        <strain evidence="3">WasteWater2</strain>
    </source>
</reference>
<feature type="compositionally biased region" description="Polar residues" evidence="2">
    <location>
        <begin position="1080"/>
        <end position="1091"/>
    </location>
</feature>
<feature type="coiled-coil region" evidence="1">
    <location>
        <begin position="625"/>
        <end position="659"/>
    </location>
</feature>
<name>A0A8H6CH52_9LECA</name>
<feature type="compositionally biased region" description="Polar residues" evidence="2">
    <location>
        <begin position="864"/>
        <end position="880"/>
    </location>
</feature>
<dbReference type="Proteomes" id="UP000578531">
    <property type="component" value="Unassembled WGS sequence"/>
</dbReference>
<feature type="compositionally biased region" description="Polar residues" evidence="2">
    <location>
        <begin position="1137"/>
        <end position="1146"/>
    </location>
</feature>
<dbReference type="RefSeq" id="XP_037158040.1">
    <property type="nucleotide sequence ID" value="XM_037315064.1"/>
</dbReference>
<keyword evidence="4" id="KW-1185">Reference proteome</keyword>
<sequence length="1251" mass="138384">MASPYIGPQGHVNSRLQAETDEAILEGIVSGGSGQSSPQASQQASQQAPIKVLTRPASSGKDPAAGFSFTKAKPIQQLDFRRPKQTPVILTETRSHQSPPLPDTTQAAQNAVNVEAHRGLSSTHDHTSVLQDLFSVPFPNAMPATTALASGHNLAGTNNIPVLQDPFPVPFPNATPTTIALASDHSPAETVKVVHQPPLNMHNRSAKTTKDPLTSVAGTPKVTKSRRRKTTTGPATVGPPPPKKTYTEDDLLKLLIYRRRQGQQELEDFRATQHQNWAEIQELRDMSTNLSGQLQEVVQRETRKTAELSKLKANKPIWESKIKRLNDYVKGLTNDHKRLREDADDLHKKHEDVFLARKELHDTLQDAQKSAEHERIRSQQLGDEARHRIENLAQTVQHQSTQLRGDESLLMAERERSNRLEDQISRITASHGRLLEIFTSHRDTITSKIDDLLHQAQSIVPPNKDSESESHGQVGPMLEQCFRILQKLHNADTVKPEDLRKLNDNMDSFVEGIARSVEACEESSNSMEAGQKQLALAVQDQLRALSGNIFSEHALSEQISDLREVRATVRERLQATESSLADARREVIALRLKDQEQSRRIVTLETVAARGHSQPTEASQALLHIQELDSRNRTLQSEIVSLRKEAADLSSQLQQSSTDARESTELLATSQEQLETACKETTKVREEKLTSESQAMAKGEQLRKELSKAANMQIANMQSEHMNAIQQLRLEKSPAEEKLKNVTRQVSMLKAEKEKSEKETAQLQVLLKEARSEKEAVIGTRKALQLHLKEINVRTSEKNDEYSGLQAMLNKANDQVKAKDLEIMALQVTQATRPSSSRIVGQSPSIRGTQPVHRIHTQHRDSQHASMGQSSSVRPATPKSSMHFANRPPIVEDSQPSEKSAFVSLDELILDDPFAGYAREGSQTIAGEDISHLFPSTPGAGSRAKDHDYSRNSVSHTTVLSETQRRQQRSSSRMVGQSPSIRGTQPAHRIHTQHRDSQHASIDQSSSVRPATPKSSIPILEDSQPPESSPFGSLDELQLDNPFASYAREESQTIAGEDISHLFPSTPGAGSRTKDHDYSRNSVFHTTVLSETQRRQQRSFREATPHTGSGTTDKSYSQSQGRTHSKAGHNYAMPRSSIATSPTQVTAHGHDTKTPSSHREVSITRESTKLQGSVKGPRQGKRSIITAGFNDINSQVRPSKVQKAGPKQAKTLGPIIEDSQSPFLNGRSRKMTRRKSSAPKGEAQSKASGLC</sequence>
<feature type="region of interest" description="Disordered" evidence="2">
    <location>
        <begin position="928"/>
        <end position="1036"/>
    </location>
</feature>
<feature type="region of interest" description="Disordered" evidence="2">
    <location>
        <begin position="1196"/>
        <end position="1251"/>
    </location>
</feature>
<dbReference type="EMBL" id="JACCJC010000135">
    <property type="protein sequence ID" value="KAF6223166.1"/>
    <property type="molecule type" value="Genomic_DNA"/>
</dbReference>
<evidence type="ECO:0000256" key="1">
    <source>
        <dbReference type="SAM" id="Coils"/>
    </source>
</evidence>
<feature type="compositionally biased region" description="Polar residues" evidence="2">
    <location>
        <begin position="974"/>
        <end position="983"/>
    </location>
</feature>
<feature type="coiled-coil region" evidence="1">
    <location>
        <begin position="725"/>
        <end position="773"/>
    </location>
</feature>
<feature type="compositionally biased region" description="Low complexity" evidence="2">
    <location>
        <begin position="35"/>
        <end position="49"/>
    </location>
</feature>
<feature type="compositionally biased region" description="Polar residues" evidence="2">
    <location>
        <begin position="999"/>
        <end position="1015"/>
    </location>
</feature>
<feature type="region of interest" description="Disordered" evidence="2">
    <location>
        <begin position="194"/>
        <end position="246"/>
    </location>
</feature>
<feature type="region of interest" description="Disordered" evidence="2">
    <location>
        <begin position="1055"/>
        <end position="1182"/>
    </location>
</feature>
<feature type="region of interest" description="Disordered" evidence="2">
    <location>
        <begin position="25"/>
        <end position="69"/>
    </location>
</feature>
<feature type="compositionally biased region" description="Polar residues" evidence="2">
    <location>
        <begin position="832"/>
        <end position="848"/>
    </location>
</feature>
<accession>A0A8H6CH52</accession>
<organism evidence="3 4">
    <name type="scientific">Letharia columbiana</name>
    <dbReference type="NCBI Taxonomy" id="112416"/>
    <lineage>
        <taxon>Eukaryota</taxon>
        <taxon>Fungi</taxon>
        <taxon>Dikarya</taxon>
        <taxon>Ascomycota</taxon>
        <taxon>Pezizomycotina</taxon>
        <taxon>Lecanoromycetes</taxon>
        <taxon>OSLEUM clade</taxon>
        <taxon>Lecanoromycetidae</taxon>
        <taxon>Lecanorales</taxon>
        <taxon>Lecanorineae</taxon>
        <taxon>Parmeliaceae</taxon>
        <taxon>Letharia</taxon>
    </lineage>
</organism>
<protein>
    <submittedName>
        <fullName evidence="3">Uncharacterized protein</fullName>
    </submittedName>
</protein>
<gene>
    <name evidence="3" type="ORF">HO173_013241</name>
</gene>
<feature type="compositionally biased region" description="Basic residues" evidence="2">
    <location>
        <begin position="1227"/>
        <end position="1237"/>
    </location>
</feature>
<evidence type="ECO:0000313" key="3">
    <source>
        <dbReference type="EMBL" id="KAF6223166.1"/>
    </source>
</evidence>
<proteinExistence type="predicted"/>
<dbReference type="AlphaFoldDB" id="A0A8H6CH52"/>
<comment type="caution">
    <text evidence="3">The sequence shown here is derived from an EMBL/GenBank/DDBJ whole genome shotgun (WGS) entry which is preliminary data.</text>
</comment>
<feature type="compositionally biased region" description="Basic and acidic residues" evidence="2">
    <location>
        <begin position="1148"/>
        <end position="1168"/>
    </location>
</feature>
<feature type="region of interest" description="Disordered" evidence="2">
    <location>
        <begin position="832"/>
        <end position="898"/>
    </location>
</feature>
<evidence type="ECO:0000313" key="4">
    <source>
        <dbReference type="Proteomes" id="UP000578531"/>
    </source>
</evidence>
<keyword evidence="1" id="KW-0175">Coiled coil</keyword>
<feature type="coiled-coil region" evidence="1">
    <location>
        <begin position="566"/>
        <end position="593"/>
    </location>
</feature>
<feature type="coiled-coil region" evidence="1">
    <location>
        <begin position="322"/>
        <end position="349"/>
    </location>
</feature>
<dbReference type="GeneID" id="59294868"/>
<evidence type="ECO:0000256" key="2">
    <source>
        <dbReference type="SAM" id="MobiDB-lite"/>
    </source>
</evidence>
<feature type="compositionally biased region" description="Polar residues" evidence="2">
    <location>
        <begin position="951"/>
        <end position="962"/>
    </location>
</feature>
<feature type="compositionally biased region" description="Polar residues" evidence="2">
    <location>
        <begin position="1106"/>
        <end position="1122"/>
    </location>
</feature>